<feature type="region of interest" description="Disordered" evidence="9">
    <location>
        <begin position="509"/>
        <end position="545"/>
    </location>
</feature>
<feature type="region of interest" description="Disordered" evidence="9">
    <location>
        <begin position="757"/>
        <end position="1098"/>
    </location>
</feature>
<keyword evidence="12" id="KW-1185">Reference proteome</keyword>
<evidence type="ECO:0000259" key="10">
    <source>
        <dbReference type="PROSITE" id="PS51366"/>
    </source>
</evidence>
<comment type="similarity">
    <text evidence="2">Belongs to the CWC22 family.</text>
</comment>
<dbReference type="SMART" id="SM00544">
    <property type="entry name" value="MA3"/>
    <property type="match status" value="1"/>
</dbReference>
<feature type="compositionally biased region" description="Basic residues" evidence="9">
    <location>
        <begin position="905"/>
        <end position="921"/>
    </location>
</feature>
<reference evidence="11" key="1">
    <citation type="journal article" date="2023" name="Mol. Phylogenet. Evol.">
        <title>Genome-scale phylogeny and comparative genomics of the fungal order Sordariales.</title>
        <authorList>
            <person name="Hensen N."/>
            <person name="Bonometti L."/>
            <person name="Westerberg I."/>
            <person name="Brannstrom I.O."/>
            <person name="Guillou S."/>
            <person name="Cros-Aarteil S."/>
            <person name="Calhoun S."/>
            <person name="Haridas S."/>
            <person name="Kuo A."/>
            <person name="Mondo S."/>
            <person name="Pangilinan J."/>
            <person name="Riley R."/>
            <person name="LaButti K."/>
            <person name="Andreopoulos B."/>
            <person name="Lipzen A."/>
            <person name="Chen C."/>
            <person name="Yan M."/>
            <person name="Daum C."/>
            <person name="Ng V."/>
            <person name="Clum A."/>
            <person name="Steindorff A."/>
            <person name="Ohm R.A."/>
            <person name="Martin F."/>
            <person name="Silar P."/>
            <person name="Natvig D.O."/>
            <person name="Lalanne C."/>
            <person name="Gautier V."/>
            <person name="Ament-Velasquez S.L."/>
            <person name="Kruys A."/>
            <person name="Hutchinson M.I."/>
            <person name="Powell A.J."/>
            <person name="Barry K."/>
            <person name="Miller A.N."/>
            <person name="Grigoriev I.V."/>
            <person name="Debuchy R."/>
            <person name="Gladieux P."/>
            <person name="Hiltunen Thoren M."/>
            <person name="Johannesson H."/>
        </authorList>
    </citation>
    <scope>NUCLEOTIDE SEQUENCE</scope>
    <source>
        <strain evidence="11">PSN324</strain>
    </source>
</reference>
<evidence type="ECO:0000256" key="6">
    <source>
        <dbReference type="ARBA" id="ARBA00023242"/>
    </source>
</evidence>
<dbReference type="Pfam" id="PF02854">
    <property type="entry name" value="MIF4G"/>
    <property type="match status" value="1"/>
</dbReference>
<accession>A0AAV9HJ10</accession>
<feature type="compositionally biased region" description="Basic and acidic residues" evidence="9">
    <location>
        <begin position="164"/>
        <end position="180"/>
    </location>
</feature>
<dbReference type="GO" id="GO:0000398">
    <property type="term" value="P:mRNA splicing, via spliceosome"/>
    <property type="evidence" value="ECO:0007669"/>
    <property type="project" value="TreeGrafter"/>
</dbReference>
<sequence>MAATPEVESPSRQDVTRGSASPSDRSQSPISKRERSSSRDAHDRSPSPRRSRSPSRGSRDGSIHDRRSLSREEGDLTPNRDRSHSREPRDALTPRQYSRSPSPLPRDPPSRDSRDPSPRRSRSYSRDREMRDVSPAARNRSPSRDSRDISPPPRRNFRDGSPPPRDRSPNGYDQAREHSPLPRRPAPPQRRDGPDRYRPVKRERTPPPAPPAKSEEEKLADARAEYQKLLNLRSQGVYLPPQKLRALQAAITDRSSKEYQRMAWEALKKSINGLVNKVNTANIKFVVPELFGENLIRGRGLFCQSLLKAQHASLPFTPIYACLAAICNTKLPQVGELLVKRLIMRFRKAFKRNDKAVCLSSTMFIAHLVNNQVVHEMLAAQILLLLLQKPTDDSVEIAVGLMREVGLFLEEMSPPIAHAVFEQFRNILHEADIDKRTQYMIEVLFQVRKDKYKDNPVIKEELDLVEEEDQITHKIGLDDEISTQDTLNIFKFDPDWEANEDEYKKLKAEILGEGSGDEDDDEDDESEDSESDDEEEQQQKAIEIKDQSNADLVNLRRTIYLSIQSSADPEEAAHKLMKLRLPAGQEPELVSMIVESCAQEKVYLKFMGLLGERFARLNRMWTELFEESFVKYYTTIHRYETNKLRNIARFWGHQLANDAIGWHVLSVIHLNEEETTSASRIFIKILFEDLQENMGTVKLKGRLSEETLKPSLEGIFPHNNPRDIRFSINYFTSIKMGFLTDEMREFLANMPRPELPAPAAADSDSESVSSYSSYSSYSSRSRSRTPPRKVIDRGRSLSRTPPRRTRDDSYSQSRSRSRSRSYSRSISRRRSYSGSPVRQGRDDRSISRSPVRSVRRGTSKSYSRSLSRSRSPPPNRARGRSYSRSVSPVAGPSTKRRRDDSYSRSRSRSLSRSPSRQRRRNNSVSSRGDRSPPAPKQRRLSRSPSPVRRDARPRRSSYSRSRSRSPVRGGPALGPGRYRQRDSPPPPPSRGRAASPPRGRGRSASYSRSRSPPLPKVAGGRGGGGRDTYNGRRDDRSPSRSRSRTRSPLPRSPAGGRSRSRTPVRSSPAGGNKRRRYYSSSRSRSPPPPRAKRGRVEN</sequence>
<comment type="caution">
    <text evidence="11">The sequence shown here is derived from an EMBL/GenBank/DDBJ whole genome shotgun (WGS) entry which is preliminary data.</text>
</comment>
<dbReference type="SUPFAM" id="SSF48371">
    <property type="entry name" value="ARM repeat"/>
    <property type="match status" value="1"/>
</dbReference>
<evidence type="ECO:0000313" key="12">
    <source>
        <dbReference type="Proteomes" id="UP001321749"/>
    </source>
</evidence>
<feature type="compositionally biased region" description="Basic and acidic residues" evidence="9">
    <location>
        <begin position="189"/>
        <end position="205"/>
    </location>
</feature>
<feature type="compositionally biased region" description="Basic and acidic residues" evidence="9">
    <location>
        <begin position="57"/>
        <end position="92"/>
    </location>
</feature>
<feature type="compositionally biased region" description="Basic residues" evidence="9">
    <location>
        <begin position="815"/>
        <end position="831"/>
    </location>
</feature>
<feature type="compositionally biased region" description="Low complexity" evidence="9">
    <location>
        <begin position="766"/>
        <end position="780"/>
    </location>
</feature>
<evidence type="ECO:0000256" key="7">
    <source>
        <dbReference type="ARBA" id="ARBA00040804"/>
    </source>
</evidence>
<gene>
    <name evidence="11" type="ORF">QBC42DRAFT_272566</name>
</gene>
<evidence type="ECO:0000256" key="1">
    <source>
        <dbReference type="ARBA" id="ARBA00004123"/>
    </source>
</evidence>
<evidence type="ECO:0000313" key="11">
    <source>
        <dbReference type="EMBL" id="KAK4460343.1"/>
    </source>
</evidence>
<dbReference type="PROSITE" id="PS51366">
    <property type="entry name" value="MI"/>
    <property type="match status" value="1"/>
</dbReference>
<feature type="compositionally biased region" description="Low complexity" evidence="9">
    <location>
        <begin position="859"/>
        <end position="870"/>
    </location>
</feature>
<evidence type="ECO:0000256" key="5">
    <source>
        <dbReference type="ARBA" id="ARBA00023187"/>
    </source>
</evidence>
<dbReference type="EMBL" id="MU865014">
    <property type="protein sequence ID" value="KAK4460343.1"/>
    <property type="molecule type" value="Genomic_DNA"/>
</dbReference>
<feature type="region of interest" description="Disordered" evidence="9">
    <location>
        <begin position="1"/>
        <end position="219"/>
    </location>
</feature>
<dbReference type="InterPro" id="IPR016024">
    <property type="entry name" value="ARM-type_fold"/>
</dbReference>
<keyword evidence="6" id="KW-0539">Nucleus</keyword>
<dbReference type="Gene3D" id="1.25.40.180">
    <property type="match status" value="1"/>
</dbReference>
<feature type="compositionally biased region" description="Polar residues" evidence="9">
    <location>
        <begin position="16"/>
        <end position="30"/>
    </location>
</feature>
<protein>
    <recommendedName>
        <fullName evidence="7">Pre-mRNA-splicing factor CWC22</fullName>
    </recommendedName>
    <alternativeName>
        <fullName evidence="8">Pre-mRNA-splicing factor cwc22</fullName>
    </alternativeName>
</protein>
<feature type="domain" description="MI" evidence="10">
    <location>
        <begin position="554"/>
        <end position="670"/>
    </location>
</feature>
<dbReference type="InterPro" id="IPR003891">
    <property type="entry name" value="Initiation_fac_eIF4g_MI"/>
</dbReference>
<name>A0AAV9HJ10_9PEZI</name>
<feature type="compositionally biased region" description="Acidic residues" evidence="9">
    <location>
        <begin position="515"/>
        <end position="536"/>
    </location>
</feature>
<dbReference type="Proteomes" id="UP001321749">
    <property type="component" value="Unassembled WGS sequence"/>
</dbReference>
<feature type="compositionally biased region" description="Low complexity" evidence="9">
    <location>
        <begin position="990"/>
        <end position="1011"/>
    </location>
</feature>
<reference evidence="11" key="2">
    <citation type="submission" date="2023-06" db="EMBL/GenBank/DDBJ databases">
        <authorList>
            <consortium name="Lawrence Berkeley National Laboratory"/>
            <person name="Mondo S.J."/>
            <person name="Hensen N."/>
            <person name="Bonometti L."/>
            <person name="Westerberg I."/>
            <person name="Brannstrom I.O."/>
            <person name="Guillou S."/>
            <person name="Cros-Aarteil S."/>
            <person name="Calhoun S."/>
            <person name="Haridas S."/>
            <person name="Kuo A."/>
            <person name="Pangilinan J."/>
            <person name="Riley R."/>
            <person name="Labutti K."/>
            <person name="Andreopoulos B."/>
            <person name="Lipzen A."/>
            <person name="Chen C."/>
            <person name="Yanf M."/>
            <person name="Daum C."/>
            <person name="Ng V."/>
            <person name="Clum A."/>
            <person name="Steindorff A."/>
            <person name="Ohm R."/>
            <person name="Martin F."/>
            <person name="Silar P."/>
            <person name="Natvig D."/>
            <person name="Lalanne C."/>
            <person name="Gautier V."/>
            <person name="Ament-Velasquez S.L."/>
            <person name="Kruys A."/>
            <person name="Hutchinson M.I."/>
            <person name="Powell A.J."/>
            <person name="Barry K."/>
            <person name="Miller A.N."/>
            <person name="Grigoriev I.V."/>
            <person name="Debuchy R."/>
            <person name="Gladieux P."/>
            <person name="Thoren M.H."/>
            <person name="Johannesson H."/>
        </authorList>
    </citation>
    <scope>NUCLEOTIDE SEQUENCE</scope>
    <source>
        <strain evidence="11">PSN324</strain>
    </source>
</reference>
<organism evidence="11 12">
    <name type="scientific">Cladorrhinum samala</name>
    <dbReference type="NCBI Taxonomy" id="585594"/>
    <lineage>
        <taxon>Eukaryota</taxon>
        <taxon>Fungi</taxon>
        <taxon>Dikarya</taxon>
        <taxon>Ascomycota</taxon>
        <taxon>Pezizomycotina</taxon>
        <taxon>Sordariomycetes</taxon>
        <taxon>Sordariomycetidae</taxon>
        <taxon>Sordariales</taxon>
        <taxon>Podosporaceae</taxon>
        <taxon>Cladorrhinum</taxon>
    </lineage>
</organism>
<evidence type="ECO:0000256" key="4">
    <source>
        <dbReference type="ARBA" id="ARBA00022728"/>
    </source>
</evidence>
<dbReference type="PANTHER" id="PTHR18034">
    <property type="entry name" value="CELL CYCLE CONTROL PROTEIN CWF22-RELATED"/>
    <property type="match status" value="1"/>
</dbReference>
<feature type="compositionally biased region" description="Basic residues" evidence="9">
    <location>
        <begin position="951"/>
        <end position="965"/>
    </location>
</feature>
<feature type="compositionally biased region" description="Basic and acidic residues" evidence="9">
    <location>
        <begin position="31"/>
        <end position="46"/>
    </location>
</feature>
<keyword evidence="4" id="KW-0747">Spliceosome</keyword>
<comment type="subcellular location">
    <subcellularLocation>
        <location evidence="1">Nucleus</location>
    </subcellularLocation>
</comment>
<evidence type="ECO:0000256" key="8">
    <source>
        <dbReference type="ARBA" id="ARBA00069506"/>
    </source>
</evidence>
<dbReference type="InterPro" id="IPR050781">
    <property type="entry name" value="CWC22_splicing_factor"/>
</dbReference>
<feature type="compositionally biased region" description="Basic and acidic residues" evidence="9">
    <location>
        <begin position="1029"/>
        <end position="1038"/>
    </location>
</feature>
<dbReference type="FunFam" id="1.25.40.180:FF:000004">
    <property type="entry name" value="pre-mRNA-splicing factor CWC22 homolog"/>
    <property type="match status" value="1"/>
</dbReference>
<proteinExistence type="inferred from homology"/>
<feature type="compositionally biased region" description="Low complexity" evidence="9">
    <location>
        <begin position="1046"/>
        <end position="1068"/>
    </location>
</feature>
<dbReference type="GO" id="GO:0003723">
    <property type="term" value="F:RNA binding"/>
    <property type="evidence" value="ECO:0007669"/>
    <property type="project" value="InterPro"/>
</dbReference>
<dbReference type="SMART" id="SM00543">
    <property type="entry name" value="MIF4G"/>
    <property type="match status" value="1"/>
</dbReference>
<keyword evidence="5" id="KW-0508">mRNA splicing</keyword>
<evidence type="ECO:0000256" key="9">
    <source>
        <dbReference type="SAM" id="MobiDB-lite"/>
    </source>
</evidence>
<dbReference type="PANTHER" id="PTHR18034:SF3">
    <property type="entry name" value="PRE-MRNA-SPLICING FACTOR CWC22 HOMOLOG"/>
    <property type="match status" value="1"/>
</dbReference>
<feature type="compositionally biased region" description="Basic and acidic residues" evidence="9">
    <location>
        <begin position="108"/>
        <end position="132"/>
    </location>
</feature>
<keyword evidence="3" id="KW-0507">mRNA processing</keyword>
<evidence type="ECO:0000256" key="3">
    <source>
        <dbReference type="ARBA" id="ARBA00022664"/>
    </source>
</evidence>
<dbReference type="AlphaFoldDB" id="A0AAV9HJ10"/>
<dbReference type="Pfam" id="PF02847">
    <property type="entry name" value="MA3"/>
    <property type="match status" value="1"/>
</dbReference>
<dbReference type="InterPro" id="IPR003890">
    <property type="entry name" value="MIF4G-like_typ-3"/>
</dbReference>
<dbReference type="GO" id="GO:0071013">
    <property type="term" value="C:catalytic step 2 spliceosome"/>
    <property type="evidence" value="ECO:0007669"/>
    <property type="project" value="TreeGrafter"/>
</dbReference>
<evidence type="ECO:0000256" key="2">
    <source>
        <dbReference type="ARBA" id="ARBA00006856"/>
    </source>
</evidence>